<dbReference type="PANTHER" id="PTHR30619">
    <property type="entry name" value="DNA INTERNALIZATION/COMPETENCE PROTEIN COMEC/REC2"/>
    <property type="match status" value="1"/>
</dbReference>
<proteinExistence type="predicted"/>
<dbReference type="EMBL" id="MFGM01000041">
    <property type="protein sequence ID" value="OGF35949.1"/>
    <property type="molecule type" value="Genomic_DNA"/>
</dbReference>
<accession>A0A1F5TAM6</accession>
<dbReference type="Gene3D" id="3.60.15.10">
    <property type="entry name" value="Ribonuclease Z/Hydroxyacylglutathione hydrolase-like"/>
    <property type="match status" value="1"/>
</dbReference>
<organism evidence="2 3">
    <name type="scientific">Candidatus Falkowbacteria bacterium RIFOXYC2_FULL_48_21</name>
    <dbReference type="NCBI Taxonomy" id="1798005"/>
    <lineage>
        <taxon>Bacteria</taxon>
        <taxon>Candidatus Falkowiibacteriota</taxon>
    </lineage>
</organism>
<feature type="domain" description="Metallo-beta-lactamase" evidence="1">
    <location>
        <begin position="57"/>
        <end position="262"/>
    </location>
</feature>
<dbReference type="PANTHER" id="PTHR30619:SF7">
    <property type="entry name" value="BETA-LACTAMASE DOMAIN PROTEIN"/>
    <property type="match status" value="1"/>
</dbReference>
<sequence length="305" mass="33940">MLNKLYKILFGALVVVAALWLVAMNDGSPAMVTPGKKTQTENQTASLLRVYFLNVGQGDAIYIRTPDEQDILIDGGPDASVLAELGKVMPFWDRQIDVMVLTHPHSDHVAGLVEVLRRFEVKQIYYTGVLHTAPDYLAWLAEVKNKNVAMHIVQDFFELKLSDEIKLQFLYPTVSLVNEKMTELNNGSIVTRLVDGDTEFLFTGDAEVEVEEALLKKYCALEQPCALASDVLKVGHHGSTSSSSEEFLKAVDPRYAVISVGQDNSFGHPHLKTLKRLERLNVPILRTDERGAIDFATDGHGLNFK</sequence>
<dbReference type="CDD" id="cd07731">
    <property type="entry name" value="ComA-like_MBL-fold"/>
    <property type="match status" value="1"/>
</dbReference>
<dbReference type="InterPro" id="IPR001279">
    <property type="entry name" value="Metallo-B-lactamas"/>
</dbReference>
<dbReference type="AlphaFoldDB" id="A0A1F5TAM6"/>
<evidence type="ECO:0000313" key="3">
    <source>
        <dbReference type="Proteomes" id="UP000178656"/>
    </source>
</evidence>
<dbReference type="InterPro" id="IPR035681">
    <property type="entry name" value="ComA-like_MBL"/>
</dbReference>
<evidence type="ECO:0000313" key="2">
    <source>
        <dbReference type="EMBL" id="OGF35949.1"/>
    </source>
</evidence>
<evidence type="ECO:0000259" key="1">
    <source>
        <dbReference type="SMART" id="SM00849"/>
    </source>
</evidence>
<reference evidence="2 3" key="1">
    <citation type="journal article" date="2016" name="Nat. Commun.">
        <title>Thousands of microbial genomes shed light on interconnected biogeochemical processes in an aquifer system.</title>
        <authorList>
            <person name="Anantharaman K."/>
            <person name="Brown C.T."/>
            <person name="Hug L.A."/>
            <person name="Sharon I."/>
            <person name="Castelle C.J."/>
            <person name="Probst A.J."/>
            <person name="Thomas B.C."/>
            <person name="Singh A."/>
            <person name="Wilkins M.J."/>
            <person name="Karaoz U."/>
            <person name="Brodie E.L."/>
            <person name="Williams K.H."/>
            <person name="Hubbard S.S."/>
            <person name="Banfield J.F."/>
        </authorList>
    </citation>
    <scope>NUCLEOTIDE SEQUENCE [LARGE SCALE GENOMIC DNA]</scope>
</reference>
<gene>
    <name evidence="2" type="ORF">A2482_03360</name>
</gene>
<name>A0A1F5TAM6_9BACT</name>
<dbReference type="Pfam" id="PF00753">
    <property type="entry name" value="Lactamase_B"/>
    <property type="match status" value="1"/>
</dbReference>
<dbReference type="SMART" id="SM00849">
    <property type="entry name" value="Lactamase_B"/>
    <property type="match status" value="1"/>
</dbReference>
<dbReference type="Proteomes" id="UP000178656">
    <property type="component" value="Unassembled WGS sequence"/>
</dbReference>
<dbReference type="InterPro" id="IPR052159">
    <property type="entry name" value="Competence_DNA_uptake"/>
</dbReference>
<dbReference type="SUPFAM" id="SSF56281">
    <property type="entry name" value="Metallo-hydrolase/oxidoreductase"/>
    <property type="match status" value="1"/>
</dbReference>
<dbReference type="InterPro" id="IPR036866">
    <property type="entry name" value="RibonucZ/Hydroxyglut_hydro"/>
</dbReference>
<comment type="caution">
    <text evidence="2">The sequence shown here is derived from an EMBL/GenBank/DDBJ whole genome shotgun (WGS) entry which is preliminary data.</text>
</comment>
<protein>
    <recommendedName>
        <fullName evidence="1">Metallo-beta-lactamase domain-containing protein</fullName>
    </recommendedName>
</protein>